<dbReference type="PRINTS" id="PR00773">
    <property type="entry name" value="GRPEPROTEIN"/>
</dbReference>
<evidence type="ECO:0000256" key="2">
    <source>
        <dbReference type="ARBA" id="ARBA00023186"/>
    </source>
</evidence>
<dbReference type="PANTHER" id="PTHR21237">
    <property type="entry name" value="GRPE PROTEIN"/>
    <property type="match status" value="1"/>
</dbReference>
<comment type="similarity">
    <text evidence="1 3 4">Belongs to the GrpE family.</text>
</comment>
<dbReference type="GO" id="GO:0042803">
    <property type="term" value="F:protein homodimerization activity"/>
    <property type="evidence" value="ECO:0007669"/>
    <property type="project" value="InterPro"/>
</dbReference>
<evidence type="ECO:0000256" key="4">
    <source>
        <dbReference type="RuleBase" id="RU004478"/>
    </source>
</evidence>
<keyword evidence="2 3" id="KW-0143">Chaperone</keyword>
<dbReference type="Pfam" id="PF01025">
    <property type="entry name" value="GrpE"/>
    <property type="match status" value="1"/>
</dbReference>
<dbReference type="Gene3D" id="3.90.20.20">
    <property type="match status" value="1"/>
</dbReference>
<dbReference type="PANTHER" id="PTHR21237:SF23">
    <property type="entry name" value="GRPE PROTEIN HOMOLOG, MITOCHONDRIAL"/>
    <property type="match status" value="1"/>
</dbReference>
<organism evidence="5 6">
    <name type="scientific">Candidatus Kuenenbacteria bacterium CG2_30_39_24</name>
    <dbReference type="NCBI Taxonomy" id="1805236"/>
    <lineage>
        <taxon>Bacteria</taxon>
        <taxon>Candidatus Kueneniibacteriota</taxon>
    </lineage>
</organism>
<dbReference type="GO" id="GO:0051082">
    <property type="term" value="F:unfolded protein binding"/>
    <property type="evidence" value="ECO:0007669"/>
    <property type="project" value="TreeGrafter"/>
</dbReference>
<comment type="subunit">
    <text evidence="3">Homodimer.</text>
</comment>
<dbReference type="CDD" id="cd00446">
    <property type="entry name" value="GrpE"/>
    <property type="match status" value="1"/>
</dbReference>
<evidence type="ECO:0000256" key="3">
    <source>
        <dbReference type="HAMAP-Rule" id="MF_01151"/>
    </source>
</evidence>
<dbReference type="Gene3D" id="2.30.22.10">
    <property type="entry name" value="Head domain of nucleotide exchange factor GrpE"/>
    <property type="match status" value="1"/>
</dbReference>
<dbReference type="InterPro" id="IPR013805">
    <property type="entry name" value="GrpE_CC"/>
</dbReference>
<dbReference type="GO" id="GO:0000774">
    <property type="term" value="F:adenyl-nucleotide exchange factor activity"/>
    <property type="evidence" value="ECO:0007669"/>
    <property type="project" value="InterPro"/>
</dbReference>
<dbReference type="EMBL" id="MNYR01000008">
    <property type="protein sequence ID" value="OIP56709.1"/>
    <property type="molecule type" value="Genomic_DNA"/>
</dbReference>
<dbReference type="SUPFAM" id="SSF51064">
    <property type="entry name" value="Head domain of nucleotide exchange factor GrpE"/>
    <property type="match status" value="1"/>
</dbReference>
<evidence type="ECO:0000313" key="5">
    <source>
        <dbReference type="EMBL" id="OIP56709.1"/>
    </source>
</evidence>
<keyword evidence="3" id="KW-0963">Cytoplasm</keyword>
<comment type="subcellular location">
    <subcellularLocation>
        <location evidence="3">Cytoplasm</location>
    </subcellularLocation>
</comment>
<dbReference type="GO" id="GO:0005737">
    <property type="term" value="C:cytoplasm"/>
    <property type="evidence" value="ECO:0007669"/>
    <property type="project" value="UniProtKB-SubCell"/>
</dbReference>
<protein>
    <recommendedName>
        <fullName evidence="3">Protein GrpE</fullName>
    </recommendedName>
    <alternativeName>
        <fullName evidence="3">HSP-70 cofactor</fullName>
    </alternativeName>
</protein>
<dbReference type="STRING" id="1805236.AUK13_00510"/>
<comment type="function">
    <text evidence="3">Participates actively in the response to hyperosmotic and heat shock by preventing the aggregation of stress-denatured proteins, in association with DnaK and GrpE. It is the nucleotide exchange factor for DnaK and may function as a thermosensor. Unfolded proteins bind initially to DnaJ; upon interaction with the DnaJ-bound protein, DnaK hydrolyzes its bound ATP, resulting in the formation of a stable complex. GrpE releases ADP from DnaK; ATP binding to DnaK triggers the release of the substrate protein, thus completing the reaction cycle. Several rounds of ATP-dependent interactions between DnaJ, DnaK and GrpE are required for fully efficient folding.</text>
</comment>
<proteinExistence type="inferred from homology"/>
<dbReference type="SUPFAM" id="SSF58014">
    <property type="entry name" value="Coiled-coil domain of nucleotide exchange factor GrpE"/>
    <property type="match status" value="1"/>
</dbReference>
<evidence type="ECO:0000256" key="1">
    <source>
        <dbReference type="ARBA" id="ARBA00009054"/>
    </source>
</evidence>
<name>A0A1J5F8V2_9BACT</name>
<reference evidence="5 6" key="1">
    <citation type="journal article" date="2016" name="Environ. Microbiol.">
        <title>Genomic resolution of a cold subsurface aquifer community provides metabolic insights for novel microbes adapted to high CO concentrations.</title>
        <authorList>
            <person name="Probst A.J."/>
            <person name="Castelle C.J."/>
            <person name="Singh A."/>
            <person name="Brown C.T."/>
            <person name="Anantharaman K."/>
            <person name="Sharon I."/>
            <person name="Hug L.A."/>
            <person name="Burstein D."/>
            <person name="Emerson J.B."/>
            <person name="Thomas B.C."/>
            <person name="Banfield J.F."/>
        </authorList>
    </citation>
    <scope>NUCLEOTIDE SEQUENCE [LARGE SCALE GENOMIC DNA]</scope>
    <source>
        <strain evidence="5">CG2_30_39_24</strain>
    </source>
</reference>
<dbReference type="GO" id="GO:0051087">
    <property type="term" value="F:protein-folding chaperone binding"/>
    <property type="evidence" value="ECO:0007669"/>
    <property type="project" value="InterPro"/>
</dbReference>
<dbReference type="HAMAP" id="MF_01151">
    <property type="entry name" value="GrpE"/>
    <property type="match status" value="1"/>
</dbReference>
<dbReference type="Proteomes" id="UP000183922">
    <property type="component" value="Unassembled WGS sequence"/>
</dbReference>
<dbReference type="InterPro" id="IPR009012">
    <property type="entry name" value="GrpE_head"/>
</dbReference>
<dbReference type="AlphaFoldDB" id="A0A1J5F8V2"/>
<sequence>MNKQNDKELSYEELLKKSDEYLNGWKRALADYHNLERETAKKKSEWLKMANEQLLVVFLPVYDHLKLALKHSQAEKGDWLAGIEHVTAQFKKVLEENGVTEIKTVGEEFDPEIHEVIKKESDKNIITREIKAGYKLNGKVLYPAKVIL</sequence>
<keyword evidence="3" id="KW-0346">Stress response</keyword>
<gene>
    <name evidence="3" type="primary">grpE</name>
    <name evidence="5" type="ORF">AUK13_00510</name>
</gene>
<dbReference type="GO" id="GO:0006457">
    <property type="term" value="P:protein folding"/>
    <property type="evidence" value="ECO:0007669"/>
    <property type="project" value="InterPro"/>
</dbReference>
<accession>A0A1J5F8V2</accession>
<comment type="caution">
    <text evidence="5">The sequence shown here is derived from an EMBL/GenBank/DDBJ whole genome shotgun (WGS) entry which is preliminary data.</text>
</comment>
<evidence type="ECO:0000313" key="6">
    <source>
        <dbReference type="Proteomes" id="UP000183922"/>
    </source>
</evidence>
<dbReference type="InterPro" id="IPR000740">
    <property type="entry name" value="GrpE"/>
</dbReference>